<dbReference type="Proteomes" id="UP000070544">
    <property type="component" value="Unassembled WGS sequence"/>
</dbReference>
<dbReference type="Gene3D" id="3.40.50.1820">
    <property type="entry name" value="alpha/beta hydrolase"/>
    <property type="match status" value="1"/>
</dbReference>
<dbReference type="InterPro" id="IPR000073">
    <property type="entry name" value="AB_hydrolase_1"/>
</dbReference>
<name>A0A139AXG4_GONPJ</name>
<sequence>MFPFDTINTIVFPADSVNQAYPPSDETSRLNRYKGEAFFKIPTKLDDGQEGKIACLWIPQRNSRNVLLYSHGNAENLHPLSFDFYRELSDATGASLIVYDYSGYGRSSGRASEQNCQNNILAVYEWLTTERIKSVTNREPYQWSDVILVGRSVGSGPTVWLGSTKRVKKMVLISPFKSTTQVIAPFSIPFFDYFPSYRRIRELDFPILFIHGREDEVVPFTHGEWLYTNSRTASRLPAPNNPVVAPLWLEHRGHNDIFVESTVVQRIGRFVNTDIQWS</sequence>
<gene>
    <name evidence="2" type="ORF">M427DRAFT_151277</name>
</gene>
<dbReference type="SUPFAM" id="SSF53474">
    <property type="entry name" value="alpha/beta-Hydrolases"/>
    <property type="match status" value="1"/>
</dbReference>
<keyword evidence="3" id="KW-1185">Reference proteome</keyword>
<evidence type="ECO:0000313" key="2">
    <source>
        <dbReference type="EMBL" id="KXS21145.1"/>
    </source>
</evidence>
<accession>A0A139AXG4</accession>
<dbReference type="OrthoDB" id="19653at2759"/>
<reference evidence="2 3" key="1">
    <citation type="journal article" date="2015" name="Genome Biol. Evol.">
        <title>Phylogenomic analyses indicate that early fungi evolved digesting cell walls of algal ancestors of land plants.</title>
        <authorList>
            <person name="Chang Y."/>
            <person name="Wang S."/>
            <person name="Sekimoto S."/>
            <person name="Aerts A.L."/>
            <person name="Choi C."/>
            <person name="Clum A."/>
            <person name="LaButti K.M."/>
            <person name="Lindquist E.A."/>
            <person name="Yee Ngan C."/>
            <person name="Ohm R.A."/>
            <person name="Salamov A.A."/>
            <person name="Grigoriev I.V."/>
            <person name="Spatafora J.W."/>
            <person name="Berbee M.L."/>
        </authorList>
    </citation>
    <scope>NUCLEOTIDE SEQUENCE [LARGE SCALE GENOMIC DNA]</scope>
    <source>
        <strain evidence="2 3">JEL478</strain>
    </source>
</reference>
<dbReference type="GO" id="GO:0016787">
    <property type="term" value="F:hydrolase activity"/>
    <property type="evidence" value="ECO:0007669"/>
    <property type="project" value="UniProtKB-KW"/>
</dbReference>
<evidence type="ECO:0000259" key="1">
    <source>
        <dbReference type="Pfam" id="PF00561"/>
    </source>
</evidence>
<protein>
    <submittedName>
        <fullName evidence="2">Alpha/beta-hydrolase</fullName>
    </submittedName>
</protein>
<dbReference type="AlphaFoldDB" id="A0A139AXG4"/>
<dbReference type="STRING" id="1344416.A0A139AXG4"/>
<organism evidence="2 3">
    <name type="scientific">Gonapodya prolifera (strain JEL478)</name>
    <name type="common">Monoblepharis prolifera</name>
    <dbReference type="NCBI Taxonomy" id="1344416"/>
    <lineage>
        <taxon>Eukaryota</taxon>
        <taxon>Fungi</taxon>
        <taxon>Fungi incertae sedis</taxon>
        <taxon>Chytridiomycota</taxon>
        <taxon>Chytridiomycota incertae sedis</taxon>
        <taxon>Monoblepharidomycetes</taxon>
        <taxon>Monoblepharidales</taxon>
        <taxon>Gonapodyaceae</taxon>
        <taxon>Gonapodya</taxon>
    </lineage>
</organism>
<evidence type="ECO:0000313" key="3">
    <source>
        <dbReference type="Proteomes" id="UP000070544"/>
    </source>
</evidence>
<dbReference type="PANTHER" id="PTHR12277:SF81">
    <property type="entry name" value="PROTEIN ABHD13"/>
    <property type="match status" value="1"/>
</dbReference>
<dbReference type="PANTHER" id="PTHR12277">
    <property type="entry name" value="ALPHA/BETA HYDROLASE DOMAIN-CONTAINING PROTEIN"/>
    <property type="match status" value="1"/>
</dbReference>
<proteinExistence type="predicted"/>
<dbReference type="EMBL" id="KQ965733">
    <property type="protein sequence ID" value="KXS21145.1"/>
    <property type="molecule type" value="Genomic_DNA"/>
</dbReference>
<dbReference type="InterPro" id="IPR029058">
    <property type="entry name" value="AB_hydrolase_fold"/>
</dbReference>
<keyword evidence="2" id="KW-0378">Hydrolase</keyword>
<dbReference type="Pfam" id="PF00561">
    <property type="entry name" value="Abhydrolase_1"/>
    <property type="match status" value="1"/>
</dbReference>
<feature type="domain" description="AB hydrolase-1" evidence="1">
    <location>
        <begin position="66"/>
        <end position="178"/>
    </location>
</feature>